<feature type="domain" description="Major facilitator superfamily (MFS) profile" evidence="8">
    <location>
        <begin position="65"/>
        <end position="487"/>
    </location>
</feature>
<feature type="transmembrane region" description="Helical" evidence="7">
    <location>
        <begin position="292"/>
        <end position="315"/>
    </location>
</feature>
<dbReference type="VEuPathDB" id="FungiDB:MFRU_003g01830"/>
<keyword evidence="4 7" id="KW-1133">Transmembrane helix</keyword>
<feature type="transmembrane region" description="Helical" evidence="7">
    <location>
        <begin position="74"/>
        <end position="92"/>
    </location>
</feature>
<evidence type="ECO:0000313" key="9">
    <source>
        <dbReference type="EMBL" id="KAA8572647.1"/>
    </source>
</evidence>
<name>A0A5M9JVD4_MONFR</name>
<feature type="transmembrane region" description="Helical" evidence="7">
    <location>
        <begin position="104"/>
        <end position="124"/>
    </location>
</feature>
<dbReference type="InterPro" id="IPR020846">
    <property type="entry name" value="MFS_dom"/>
</dbReference>
<reference evidence="9 10" key="1">
    <citation type="submission" date="2019-06" db="EMBL/GenBank/DDBJ databases">
        <title>Genome Sequence of the Brown Rot Fungal Pathogen Monilinia fructicola.</title>
        <authorList>
            <person name="De Miccolis Angelini R.M."/>
            <person name="Landi L."/>
            <person name="Abate D."/>
            <person name="Pollastro S."/>
            <person name="Romanazzi G."/>
            <person name="Faretra F."/>
        </authorList>
    </citation>
    <scope>NUCLEOTIDE SEQUENCE [LARGE SCALE GENOMIC DNA]</scope>
    <source>
        <strain evidence="9 10">Mfrc123</strain>
    </source>
</reference>
<feature type="transmembrane region" description="Helical" evidence="7">
    <location>
        <begin position="427"/>
        <end position="453"/>
    </location>
</feature>
<evidence type="ECO:0000256" key="2">
    <source>
        <dbReference type="ARBA" id="ARBA00022448"/>
    </source>
</evidence>
<keyword evidence="3 7" id="KW-0812">Transmembrane</keyword>
<evidence type="ECO:0000259" key="8">
    <source>
        <dbReference type="PROSITE" id="PS50850"/>
    </source>
</evidence>
<evidence type="ECO:0000256" key="4">
    <source>
        <dbReference type="ARBA" id="ARBA00022989"/>
    </source>
</evidence>
<feature type="transmembrane region" description="Helical" evidence="7">
    <location>
        <begin position="136"/>
        <end position="154"/>
    </location>
</feature>
<comment type="subcellular location">
    <subcellularLocation>
        <location evidence="1">Membrane</location>
        <topology evidence="1">Multi-pass membrane protein</topology>
    </subcellularLocation>
</comment>
<dbReference type="CDD" id="cd17330">
    <property type="entry name" value="MFS_SLC46_TetA_like"/>
    <property type="match status" value="1"/>
</dbReference>
<evidence type="ECO:0000313" key="10">
    <source>
        <dbReference type="Proteomes" id="UP000322873"/>
    </source>
</evidence>
<feature type="transmembrane region" description="Helical" evidence="7">
    <location>
        <begin position="160"/>
        <end position="181"/>
    </location>
</feature>
<dbReference type="SUPFAM" id="SSF103473">
    <property type="entry name" value="MFS general substrate transporter"/>
    <property type="match status" value="1"/>
</dbReference>
<feature type="transmembrane region" description="Helical" evidence="7">
    <location>
        <begin position="235"/>
        <end position="259"/>
    </location>
</feature>
<evidence type="ECO:0000256" key="5">
    <source>
        <dbReference type="ARBA" id="ARBA00023136"/>
    </source>
</evidence>
<evidence type="ECO:0000256" key="7">
    <source>
        <dbReference type="SAM" id="Phobius"/>
    </source>
</evidence>
<dbReference type="InterPro" id="IPR001958">
    <property type="entry name" value="Tet-R_TetA/multi-R_MdtG-like"/>
</dbReference>
<sequence>MPPPRIEERETNEREPLLAPLTENTEVQDALITGSKLIASGPDHDQREGGNEEDDEDDTPLPLGQILSLCYIRLVEPIAFFSIFAFLNQMLWEIGDIGQGETGFYSGLIESLFSITEMMLMVHWSRASDRFGRKPIMITSLLGISLATGVFGFGRKIWQLIVFRCVAGLFAGTIVTVRTMISENSTKKTQARAFSYFSVAGNMGILIGPLIGGALSEPAKQYPSIFGGIKFFEEFPFALPTICTGIFSLSSALVATILIKETLGKKVYQKVGAHDGMTTRELLNFPGVARCVYIYCHLSLMSTVYTSVLPVFWFTPIHLGGLGFSPLRISLFMALTGFSQAFWMIVVFPPLHKRIGTVGVLRACAFFWPFLFAFCPVANFLLRMGWERTFWVVYPLSVALGVGVSMAFTCGQLALNDIAPSSQTLGTLNSIALAVTSGTRAFVPALFTVIFAYGVTHQILWGYFVWVFEVLVAVGLVIAVPFLPKEAYGRGRK</sequence>
<dbReference type="GO" id="GO:0022857">
    <property type="term" value="F:transmembrane transporter activity"/>
    <property type="evidence" value="ECO:0007669"/>
    <property type="project" value="InterPro"/>
</dbReference>
<gene>
    <name evidence="9" type="ORF">EYC84_003244</name>
</gene>
<dbReference type="PRINTS" id="PR01035">
    <property type="entry name" value="TCRTETA"/>
</dbReference>
<organism evidence="9 10">
    <name type="scientific">Monilinia fructicola</name>
    <name type="common">Brown rot fungus</name>
    <name type="synonym">Ciboria fructicola</name>
    <dbReference type="NCBI Taxonomy" id="38448"/>
    <lineage>
        <taxon>Eukaryota</taxon>
        <taxon>Fungi</taxon>
        <taxon>Dikarya</taxon>
        <taxon>Ascomycota</taxon>
        <taxon>Pezizomycotina</taxon>
        <taxon>Leotiomycetes</taxon>
        <taxon>Helotiales</taxon>
        <taxon>Sclerotiniaceae</taxon>
        <taxon>Monilinia</taxon>
    </lineage>
</organism>
<dbReference type="PANTHER" id="PTHR23504:SF3">
    <property type="entry name" value="MAJOR FACILITATOR SUPERFAMILY (MFS) PROFILE DOMAIN-CONTAINING PROTEIN"/>
    <property type="match status" value="1"/>
</dbReference>
<dbReference type="AlphaFoldDB" id="A0A5M9JVD4"/>
<proteinExistence type="predicted"/>
<dbReference type="Gene3D" id="1.20.1250.20">
    <property type="entry name" value="MFS general substrate transporter like domains"/>
    <property type="match status" value="1"/>
</dbReference>
<comment type="caution">
    <text evidence="9">The sequence shown here is derived from an EMBL/GenBank/DDBJ whole genome shotgun (WGS) entry which is preliminary data.</text>
</comment>
<dbReference type="PANTHER" id="PTHR23504">
    <property type="entry name" value="MAJOR FACILITATOR SUPERFAMILY DOMAIN-CONTAINING PROTEIN 10"/>
    <property type="match status" value="1"/>
</dbReference>
<accession>A0A5M9JVD4</accession>
<protein>
    <recommendedName>
        <fullName evidence="8">Major facilitator superfamily (MFS) profile domain-containing protein</fullName>
    </recommendedName>
</protein>
<dbReference type="Proteomes" id="UP000322873">
    <property type="component" value="Unassembled WGS sequence"/>
</dbReference>
<evidence type="ECO:0000256" key="3">
    <source>
        <dbReference type="ARBA" id="ARBA00022692"/>
    </source>
</evidence>
<feature type="transmembrane region" description="Helical" evidence="7">
    <location>
        <begin position="394"/>
        <end position="415"/>
    </location>
</feature>
<dbReference type="InterPro" id="IPR011701">
    <property type="entry name" value="MFS"/>
</dbReference>
<dbReference type="OrthoDB" id="419616at2759"/>
<evidence type="ECO:0000256" key="6">
    <source>
        <dbReference type="SAM" id="MobiDB-lite"/>
    </source>
</evidence>
<dbReference type="InterPro" id="IPR036259">
    <property type="entry name" value="MFS_trans_sf"/>
</dbReference>
<dbReference type="Pfam" id="PF07690">
    <property type="entry name" value="MFS_1"/>
    <property type="match status" value="1"/>
</dbReference>
<feature type="compositionally biased region" description="Basic and acidic residues" evidence="6">
    <location>
        <begin position="1"/>
        <end position="16"/>
    </location>
</feature>
<dbReference type="PROSITE" id="PS50850">
    <property type="entry name" value="MFS"/>
    <property type="match status" value="1"/>
</dbReference>
<feature type="transmembrane region" description="Helical" evidence="7">
    <location>
        <begin position="327"/>
        <end position="348"/>
    </location>
</feature>
<keyword evidence="2" id="KW-0813">Transport</keyword>
<keyword evidence="10" id="KW-1185">Reference proteome</keyword>
<dbReference type="GO" id="GO:0016020">
    <property type="term" value="C:membrane"/>
    <property type="evidence" value="ECO:0007669"/>
    <property type="project" value="UniProtKB-SubCell"/>
</dbReference>
<evidence type="ECO:0000256" key="1">
    <source>
        <dbReference type="ARBA" id="ARBA00004141"/>
    </source>
</evidence>
<keyword evidence="5 7" id="KW-0472">Membrane</keyword>
<dbReference type="EMBL" id="VICG01000004">
    <property type="protein sequence ID" value="KAA8572647.1"/>
    <property type="molecule type" value="Genomic_DNA"/>
</dbReference>
<feature type="region of interest" description="Disordered" evidence="6">
    <location>
        <begin position="1"/>
        <end position="60"/>
    </location>
</feature>
<feature type="transmembrane region" description="Helical" evidence="7">
    <location>
        <begin position="360"/>
        <end position="382"/>
    </location>
</feature>
<feature type="transmembrane region" description="Helical" evidence="7">
    <location>
        <begin position="459"/>
        <end position="483"/>
    </location>
</feature>
<feature type="transmembrane region" description="Helical" evidence="7">
    <location>
        <begin position="193"/>
        <end position="215"/>
    </location>
</feature>